<feature type="compositionally biased region" description="Acidic residues" evidence="1">
    <location>
        <begin position="101"/>
        <end position="110"/>
    </location>
</feature>
<name>A0A0A9DF99_ARUDO</name>
<dbReference type="EMBL" id="GBRH01211399">
    <property type="protein sequence ID" value="JAD86496.1"/>
    <property type="molecule type" value="Transcribed_RNA"/>
</dbReference>
<protein>
    <submittedName>
        <fullName evidence="2">Uncharacterized protein</fullName>
    </submittedName>
</protein>
<reference evidence="2" key="2">
    <citation type="journal article" date="2015" name="Data Brief">
        <title>Shoot transcriptome of the giant reed, Arundo donax.</title>
        <authorList>
            <person name="Barrero R.A."/>
            <person name="Guerrero F.D."/>
            <person name="Moolhuijzen P."/>
            <person name="Goolsby J.A."/>
            <person name="Tidwell J."/>
            <person name="Bellgard S.E."/>
            <person name="Bellgard M.I."/>
        </authorList>
    </citation>
    <scope>NUCLEOTIDE SEQUENCE</scope>
    <source>
        <tissue evidence="2">Shoot tissue taken approximately 20 cm above the soil surface</tissue>
    </source>
</reference>
<sequence>MLRRAAALLSRRPAASLRGLPRHPSTAPPAPFGRHPQVELGWAPPLRHLGGGGARGYARMARRIPTARPDGYSTSDGEADKPDAREREEDLEPGAAAGDGVEGEDAEGSEWEGFMLDFGSGSDNDGDDEEAAAKGKLSREP</sequence>
<evidence type="ECO:0000313" key="2">
    <source>
        <dbReference type="EMBL" id="JAD86496.1"/>
    </source>
</evidence>
<proteinExistence type="predicted"/>
<feature type="compositionally biased region" description="Low complexity" evidence="1">
    <location>
        <begin position="1"/>
        <end position="19"/>
    </location>
</feature>
<evidence type="ECO:0000256" key="1">
    <source>
        <dbReference type="SAM" id="MobiDB-lite"/>
    </source>
</evidence>
<feature type="compositionally biased region" description="Basic and acidic residues" evidence="1">
    <location>
        <begin position="131"/>
        <end position="141"/>
    </location>
</feature>
<feature type="region of interest" description="Disordered" evidence="1">
    <location>
        <begin position="1"/>
        <end position="141"/>
    </location>
</feature>
<reference evidence="2" key="1">
    <citation type="submission" date="2014-09" db="EMBL/GenBank/DDBJ databases">
        <authorList>
            <person name="Magalhaes I.L.F."/>
            <person name="Oliveira U."/>
            <person name="Santos F.R."/>
            <person name="Vidigal T.H.D.A."/>
            <person name="Brescovit A.D."/>
            <person name="Santos A.J."/>
        </authorList>
    </citation>
    <scope>NUCLEOTIDE SEQUENCE</scope>
    <source>
        <tissue evidence="2">Shoot tissue taken approximately 20 cm above the soil surface</tissue>
    </source>
</reference>
<dbReference type="AlphaFoldDB" id="A0A0A9DF99"/>
<feature type="compositionally biased region" description="Basic and acidic residues" evidence="1">
    <location>
        <begin position="78"/>
        <end position="88"/>
    </location>
</feature>
<accession>A0A0A9DF99</accession>
<organism evidence="2">
    <name type="scientific">Arundo donax</name>
    <name type="common">Giant reed</name>
    <name type="synonym">Donax arundinaceus</name>
    <dbReference type="NCBI Taxonomy" id="35708"/>
    <lineage>
        <taxon>Eukaryota</taxon>
        <taxon>Viridiplantae</taxon>
        <taxon>Streptophyta</taxon>
        <taxon>Embryophyta</taxon>
        <taxon>Tracheophyta</taxon>
        <taxon>Spermatophyta</taxon>
        <taxon>Magnoliopsida</taxon>
        <taxon>Liliopsida</taxon>
        <taxon>Poales</taxon>
        <taxon>Poaceae</taxon>
        <taxon>PACMAD clade</taxon>
        <taxon>Arundinoideae</taxon>
        <taxon>Arundineae</taxon>
        <taxon>Arundo</taxon>
    </lineage>
</organism>